<dbReference type="SUPFAM" id="SSF54534">
    <property type="entry name" value="FKBP-like"/>
    <property type="match status" value="4"/>
</dbReference>
<dbReference type="PANTHER" id="PTHR46046:SF3">
    <property type="entry name" value="PEPTIDYL-PROLYL CIS-TRANS ISOMERASE FKBP10"/>
    <property type="match status" value="1"/>
</dbReference>
<feature type="domain" description="PPIase FKBP-type" evidence="15">
    <location>
        <begin position="269"/>
        <end position="357"/>
    </location>
</feature>
<dbReference type="SUPFAM" id="SSF47473">
    <property type="entry name" value="EF-hand"/>
    <property type="match status" value="1"/>
</dbReference>
<comment type="catalytic activity">
    <reaction evidence="1 13">
        <text>[protein]-peptidylproline (omega=180) = [protein]-peptidylproline (omega=0)</text>
        <dbReference type="Rhea" id="RHEA:16237"/>
        <dbReference type="Rhea" id="RHEA-COMP:10747"/>
        <dbReference type="Rhea" id="RHEA-COMP:10748"/>
        <dbReference type="ChEBI" id="CHEBI:83833"/>
        <dbReference type="ChEBI" id="CHEBI:83834"/>
        <dbReference type="EC" id="5.2.1.8"/>
    </reaction>
</comment>
<keyword evidence="4" id="KW-0479">Metal-binding</keyword>
<dbReference type="SMART" id="SM00054">
    <property type="entry name" value="EFh"/>
    <property type="match status" value="2"/>
</dbReference>
<keyword evidence="11 13" id="KW-0413">Isomerase</keyword>
<dbReference type="GO" id="GO:0005509">
    <property type="term" value="F:calcium ion binding"/>
    <property type="evidence" value="ECO:0007669"/>
    <property type="project" value="InterPro"/>
</dbReference>
<dbReference type="EMBL" id="JAULUE010002063">
    <property type="protein sequence ID" value="KAK5881295.1"/>
    <property type="molecule type" value="Genomic_DNA"/>
</dbReference>
<evidence type="ECO:0000256" key="2">
    <source>
        <dbReference type="ARBA" id="ARBA00004240"/>
    </source>
</evidence>
<feature type="domain" description="PPIase FKBP-type" evidence="15">
    <location>
        <begin position="381"/>
        <end position="468"/>
    </location>
</feature>
<evidence type="ECO:0000256" key="4">
    <source>
        <dbReference type="ARBA" id="ARBA00022723"/>
    </source>
</evidence>
<keyword evidence="7" id="KW-0256">Endoplasmic reticulum</keyword>
<dbReference type="InterPro" id="IPR046357">
    <property type="entry name" value="PPIase_dom_sf"/>
</dbReference>
<evidence type="ECO:0000256" key="13">
    <source>
        <dbReference type="PROSITE-ProRule" id="PRU00277"/>
    </source>
</evidence>
<evidence type="ECO:0000256" key="6">
    <source>
        <dbReference type="ARBA" id="ARBA00022737"/>
    </source>
</evidence>
<dbReference type="PROSITE" id="PS50222">
    <property type="entry name" value="EF_HAND_2"/>
    <property type="match status" value="2"/>
</dbReference>
<comment type="caution">
    <text evidence="17">The sequence shown here is derived from an EMBL/GenBank/DDBJ whole genome shotgun (WGS) entry which is preliminary data.</text>
</comment>
<keyword evidence="9 13" id="KW-0697">Rotamase</keyword>
<keyword evidence="5 14" id="KW-0732">Signal</keyword>
<keyword evidence="8" id="KW-0106">Calcium</keyword>
<keyword evidence="18" id="KW-1185">Reference proteome</keyword>
<dbReference type="AlphaFoldDB" id="A0AAN8BB84"/>
<comment type="subcellular location">
    <subcellularLocation>
        <location evidence="2">Endoplasmic reticulum</location>
    </subcellularLocation>
</comment>
<evidence type="ECO:0000256" key="10">
    <source>
        <dbReference type="ARBA" id="ARBA00023180"/>
    </source>
</evidence>
<feature type="chain" id="PRO_5042945111" description="peptidylprolyl isomerase" evidence="14">
    <location>
        <begin position="20"/>
        <end position="565"/>
    </location>
</feature>
<evidence type="ECO:0000256" key="9">
    <source>
        <dbReference type="ARBA" id="ARBA00023110"/>
    </source>
</evidence>
<dbReference type="Proteomes" id="UP001335648">
    <property type="component" value="Unassembled WGS sequence"/>
</dbReference>
<dbReference type="InterPro" id="IPR011992">
    <property type="entry name" value="EF-hand-dom_pair"/>
</dbReference>
<dbReference type="Gene3D" id="3.10.50.40">
    <property type="match status" value="4"/>
</dbReference>
<evidence type="ECO:0000259" key="16">
    <source>
        <dbReference type="PROSITE" id="PS50222"/>
    </source>
</evidence>
<dbReference type="EC" id="5.2.1.8" evidence="3 13"/>
<comment type="function">
    <text evidence="12">PPIases accelerate the folding of proteins during protein synthesis.</text>
</comment>
<organism evidence="17 18">
    <name type="scientific">Champsocephalus esox</name>
    <name type="common">pike icefish</name>
    <dbReference type="NCBI Taxonomy" id="159716"/>
    <lineage>
        <taxon>Eukaryota</taxon>
        <taxon>Metazoa</taxon>
        <taxon>Chordata</taxon>
        <taxon>Craniata</taxon>
        <taxon>Vertebrata</taxon>
        <taxon>Euteleostomi</taxon>
        <taxon>Actinopterygii</taxon>
        <taxon>Neopterygii</taxon>
        <taxon>Teleostei</taxon>
        <taxon>Neoteleostei</taxon>
        <taxon>Acanthomorphata</taxon>
        <taxon>Eupercaria</taxon>
        <taxon>Perciformes</taxon>
        <taxon>Notothenioidei</taxon>
        <taxon>Channichthyidae</taxon>
        <taxon>Champsocephalus</taxon>
    </lineage>
</organism>
<accession>A0AAN8BB84</accession>
<dbReference type="GO" id="GO:0003755">
    <property type="term" value="F:peptidyl-prolyl cis-trans isomerase activity"/>
    <property type="evidence" value="ECO:0007669"/>
    <property type="project" value="UniProtKB-KW"/>
</dbReference>
<feature type="domain" description="PPIase FKBP-type" evidence="15">
    <location>
        <begin position="157"/>
        <end position="245"/>
    </location>
</feature>
<dbReference type="PROSITE" id="PS00018">
    <property type="entry name" value="EF_HAND_1"/>
    <property type="match status" value="1"/>
</dbReference>
<evidence type="ECO:0000259" key="15">
    <source>
        <dbReference type="PROSITE" id="PS50059"/>
    </source>
</evidence>
<dbReference type="InterPro" id="IPR018247">
    <property type="entry name" value="EF_Hand_1_Ca_BS"/>
</dbReference>
<dbReference type="FunFam" id="3.10.50.40:FF:000002">
    <property type="entry name" value="Peptidylprolyl isomerase"/>
    <property type="match status" value="4"/>
</dbReference>
<evidence type="ECO:0000256" key="11">
    <source>
        <dbReference type="ARBA" id="ARBA00023235"/>
    </source>
</evidence>
<feature type="signal peptide" evidence="14">
    <location>
        <begin position="1"/>
        <end position="19"/>
    </location>
</feature>
<evidence type="ECO:0000256" key="3">
    <source>
        <dbReference type="ARBA" id="ARBA00013194"/>
    </source>
</evidence>
<reference evidence="17 18" key="1">
    <citation type="journal article" date="2023" name="Mol. Biol. Evol.">
        <title>Genomics of Secondarily Temperate Adaptation in the Only Non-Antarctic Icefish.</title>
        <authorList>
            <person name="Rivera-Colon A.G."/>
            <person name="Rayamajhi N."/>
            <person name="Minhas B.F."/>
            <person name="Madrigal G."/>
            <person name="Bilyk K.T."/>
            <person name="Yoon V."/>
            <person name="Hune M."/>
            <person name="Gregory S."/>
            <person name="Cheng C.H.C."/>
            <person name="Catchen J.M."/>
        </authorList>
    </citation>
    <scope>NUCLEOTIDE SEQUENCE [LARGE SCALE GENOMIC DNA]</scope>
    <source>
        <strain evidence="17">JC2023a</strain>
    </source>
</reference>
<keyword evidence="10" id="KW-0325">Glycoprotein</keyword>
<dbReference type="Pfam" id="PF00254">
    <property type="entry name" value="FKBP_C"/>
    <property type="match status" value="4"/>
</dbReference>
<evidence type="ECO:0000313" key="17">
    <source>
        <dbReference type="EMBL" id="KAK5881295.1"/>
    </source>
</evidence>
<evidence type="ECO:0000256" key="7">
    <source>
        <dbReference type="ARBA" id="ARBA00022824"/>
    </source>
</evidence>
<evidence type="ECO:0000256" key="12">
    <source>
        <dbReference type="ARBA" id="ARBA00055986"/>
    </source>
</evidence>
<evidence type="ECO:0000256" key="14">
    <source>
        <dbReference type="SAM" id="SignalP"/>
    </source>
</evidence>
<feature type="domain" description="EF-hand" evidence="16">
    <location>
        <begin position="524"/>
        <end position="559"/>
    </location>
</feature>
<evidence type="ECO:0000256" key="8">
    <source>
        <dbReference type="ARBA" id="ARBA00022837"/>
    </source>
</evidence>
<dbReference type="PANTHER" id="PTHR46046">
    <property type="entry name" value="PEPTIDYLPROLYL ISOMERASE"/>
    <property type="match status" value="1"/>
</dbReference>
<keyword evidence="6" id="KW-0677">Repeat</keyword>
<sequence>MFACCVAFFLLTTWSSVECNPSPVLDVVVDRKFIPAICAREAKEGDYVRYHYNATFLDGKTFDSSHEKGDAKVGLLGEGRLIAGIDKGLQGMCVNERRTITVPPHLAYGSAGAGDVVPPDSTLMFELHLLDLWNKADLVVTKTISTPKDCKRSVMSTDFVRYHFNGTLLDGTVFDSSYNRHQTHNTLVGEGWLVKGLEEGLLGMCVGEIRNIIIPPFKAYGEKGSGKEIPPQATLVYDILLEDIHNAKDNLTIESSVVPESCTRKSVVGDYVRYHYNGTFLNGRTFDTSYQRNSTYNTYIGMGYVITGMDQALLGICIGEKRRVIIPPHLAYGEQGAGDVIPRSAVLVFDVHIIDFHNPNDTVSIVITHKPAACNETTAANDLVRYHYNCTLVDGTPLFSSHDYEHLQDAVLGSDKVIDGLDEGLRGMCVGEKRVITVPPHLGHGEKGATGVPSSAVLLFDVELVSFEKGVPPGYLFVWIEESPADLFEALDINKNKEVPQEEFGEFIKLQVTDGKGRIKPGMIMEQVIEDMFSNQDRNKDGVITADELKLKVEEDKERELHEEL</sequence>
<evidence type="ECO:0000256" key="5">
    <source>
        <dbReference type="ARBA" id="ARBA00022729"/>
    </source>
</evidence>
<dbReference type="GO" id="GO:0005783">
    <property type="term" value="C:endoplasmic reticulum"/>
    <property type="evidence" value="ECO:0007669"/>
    <property type="project" value="UniProtKB-SubCell"/>
</dbReference>
<feature type="domain" description="PPIase FKBP-type" evidence="15">
    <location>
        <begin position="45"/>
        <end position="133"/>
    </location>
</feature>
<evidence type="ECO:0000256" key="1">
    <source>
        <dbReference type="ARBA" id="ARBA00000971"/>
    </source>
</evidence>
<dbReference type="Gene3D" id="1.10.238.10">
    <property type="entry name" value="EF-hand"/>
    <property type="match status" value="1"/>
</dbReference>
<protein>
    <recommendedName>
        <fullName evidence="3 13">peptidylprolyl isomerase</fullName>
        <ecNumber evidence="3 13">5.2.1.8</ecNumber>
    </recommendedName>
</protein>
<name>A0AAN8BB84_9TELE</name>
<dbReference type="InterPro" id="IPR002048">
    <property type="entry name" value="EF_hand_dom"/>
</dbReference>
<gene>
    <name evidence="17" type="ORF">CesoFtcFv8_022111</name>
</gene>
<dbReference type="PROSITE" id="PS50059">
    <property type="entry name" value="FKBP_PPIASE"/>
    <property type="match status" value="4"/>
</dbReference>
<proteinExistence type="predicted"/>
<dbReference type="InterPro" id="IPR051989">
    <property type="entry name" value="FKBP-like_isomerase"/>
</dbReference>
<feature type="domain" description="EF-hand" evidence="16">
    <location>
        <begin position="479"/>
        <end position="514"/>
    </location>
</feature>
<dbReference type="InterPro" id="IPR001179">
    <property type="entry name" value="PPIase_FKBP_dom"/>
</dbReference>
<evidence type="ECO:0000313" key="18">
    <source>
        <dbReference type="Proteomes" id="UP001335648"/>
    </source>
</evidence>